<evidence type="ECO:0000313" key="2">
    <source>
        <dbReference type="EMBL" id="MBA0793443.1"/>
    </source>
</evidence>
<keyword evidence="3" id="KW-1185">Reference proteome</keyword>
<accession>A0A7J9G7F1</accession>
<evidence type="ECO:0000313" key="3">
    <source>
        <dbReference type="Proteomes" id="UP000593560"/>
    </source>
</evidence>
<evidence type="ECO:0000256" key="1">
    <source>
        <dbReference type="SAM" id="Coils"/>
    </source>
</evidence>
<reference evidence="2 3" key="1">
    <citation type="journal article" date="2019" name="Genome Biol. Evol.">
        <title>Insights into the evolution of the New World diploid cottons (Gossypium, subgenus Houzingenia) based on genome sequencing.</title>
        <authorList>
            <person name="Grover C.E."/>
            <person name="Arick M.A. 2nd"/>
            <person name="Thrash A."/>
            <person name="Conover J.L."/>
            <person name="Sanders W.S."/>
            <person name="Peterson D.G."/>
            <person name="Frelichowski J.E."/>
            <person name="Scheffler J.A."/>
            <person name="Scheffler B.E."/>
            <person name="Wendel J.F."/>
        </authorList>
    </citation>
    <scope>NUCLEOTIDE SEQUENCE [LARGE SCALE GENOMIC DNA]</scope>
    <source>
        <strain evidence="2">0</strain>
        <tissue evidence="2">Leaf</tissue>
    </source>
</reference>
<name>A0A7J9G7F1_9ROSI</name>
<dbReference type="Proteomes" id="UP000593560">
    <property type="component" value="Unassembled WGS sequence"/>
</dbReference>
<organism evidence="2 3">
    <name type="scientific">Gossypium harknessii</name>
    <dbReference type="NCBI Taxonomy" id="34285"/>
    <lineage>
        <taxon>Eukaryota</taxon>
        <taxon>Viridiplantae</taxon>
        <taxon>Streptophyta</taxon>
        <taxon>Embryophyta</taxon>
        <taxon>Tracheophyta</taxon>
        <taxon>Spermatophyta</taxon>
        <taxon>Magnoliopsida</taxon>
        <taxon>eudicotyledons</taxon>
        <taxon>Gunneridae</taxon>
        <taxon>Pentapetalae</taxon>
        <taxon>rosids</taxon>
        <taxon>malvids</taxon>
        <taxon>Malvales</taxon>
        <taxon>Malvaceae</taxon>
        <taxon>Malvoideae</taxon>
        <taxon>Gossypium</taxon>
    </lineage>
</organism>
<gene>
    <name evidence="2" type="ORF">Gohar_017848</name>
</gene>
<keyword evidence="1" id="KW-0175">Coiled coil</keyword>
<dbReference type="AlphaFoldDB" id="A0A7J9G7F1"/>
<comment type="caution">
    <text evidence="2">The sequence shown here is derived from an EMBL/GenBank/DDBJ whole genome shotgun (WGS) entry which is preliminary data.</text>
</comment>
<feature type="coiled-coil region" evidence="1">
    <location>
        <begin position="326"/>
        <end position="353"/>
    </location>
</feature>
<dbReference type="OrthoDB" id="982559at2759"/>
<sequence>MACQNYPLTARTWFSLITKVKLGNGFGVKIQPSSSSKGKGKKKLFQNPPSPFSIPCQPNSHPDHPPEVLSLILEKRFHREAMNMMLSYQLSIFRDFGGLFLKPLGLHPEYPFIHPLKFQFGEFPEELKWMLWYLTHLFHIGVEFFIPDLQHFLTMAIQDEISPEMKNLANFFKWFYPLEQWADMIMFEFLKNTRVQWILIIFYKPQYFMQNGPATQLGAFPSAWIHKTYFSEVSLNKYDYKDLQKYLCQINKVIPSEIWPSEKDLAPWDIEKDPPTPYQQQLKEALKEYHSNISDPNEWSQEYPMFCSQIMEDTPAWKDVHEDKPLDDLEERIEQLELKCYEAREEKKRKIEELNITSDISTDYDTD</sequence>
<dbReference type="EMBL" id="JABFAD010000002">
    <property type="protein sequence ID" value="MBA0793443.1"/>
    <property type="molecule type" value="Genomic_DNA"/>
</dbReference>
<protein>
    <submittedName>
        <fullName evidence="2">Uncharacterized protein</fullName>
    </submittedName>
</protein>
<proteinExistence type="predicted"/>